<protein>
    <submittedName>
        <fullName evidence="1">Uncharacterized protein</fullName>
    </submittedName>
</protein>
<proteinExistence type="predicted"/>
<keyword evidence="2" id="KW-1185">Reference proteome</keyword>
<sequence>AKVVMTQSEEDGK</sequence>
<feature type="non-terminal residue" evidence="1">
    <location>
        <position position="1"/>
    </location>
</feature>
<comment type="caution">
    <text evidence="1">The sequence shown here is derived from an EMBL/GenBank/DDBJ whole genome shotgun (WGS) entry which is preliminary data.</text>
</comment>
<evidence type="ECO:0000313" key="1">
    <source>
        <dbReference type="EMBL" id="MCI57089.1"/>
    </source>
</evidence>
<reference evidence="1 2" key="1">
    <citation type="journal article" date="2018" name="Front. Plant Sci.">
        <title>Red Clover (Trifolium pratense) and Zigzag Clover (T. medium) - A Picture of Genomic Similarities and Differences.</title>
        <authorList>
            <person name="Dluhosova J."/>
            <person name="Istvanek J."/>
            <person name="Nedelnik J."/>
            <person name="Repkova J."/>
        </authorList>
    </citation>
    <scope>NUCLEOTIDE SEQUENCE [LARGE SCALE GENOMIC DNA]</scope>
    <source>
        <strain evidence="2">cv. 10/8</strain>
        <tissue evidence="1">Leaf</tissue>
    </source>
</reference>
<dbReference type="Proteomes" id="UP000265520">
    <property type="component" value="Unassembled WGS sequence"/>
</dbReference>
<evidence type="ECO:0000313" key="2">
    <source>
        <dbReference type="Proteomes" id="UP000265520"/>
    </source>
</evidence>
<organism evidence="1 2">
    <name type="scientific">Trifolium medium</name>
    <dbReference type="NCBI Taxonomy" id="97028"/>
    <lineage>
        <taxon>Eukaryota</taxon>
        <taxon>Viridiplantae</taxon>
        <taxon>Streptophyta</taxon>
        <taxon>Embryophyta</taxon>
        <taxon>Tracheophyta</taxon>
        <taxon>Spermatophyta</taxon>
        <taxon>Magnoliopsida</taxon>
        <taxon>eudicotyledons</taxon>
        <taxon>Gunneridae</taxon>
        <taxon>Pentapetalae</taxon>
        <taxon>rosids</taxon>
        <taxon>fabids</taxon>
        <taxon>Fabales</taxon>
        <taxon>Fabaceae</taxon>
        <taxon>Papilionoideae</taxon>
        <taxon>50 kb inversion clade</taxon>
        <taxon>NPAAA clade</taxon>
        <taxon>Hologalegina</taxon>
        <taxon>IRL clade</taxon>
        <taxon>Trifolieae</taxon>
        <taxon>Trifolium</taxon>
    </lineage>
</organism>
<dbReference type="EMBL" id="LXQA010523204">
    <property type="protein sequence ID" value="MCI57089.1"/>
    <property type="molecule type" value="Genomic_DNA"/>
</dbReference>
<name>A0A392T7T0_9FABA</name>
<accession>A0A392T7T0</accession>